<dbReference type="InterPro" id="IPR010057">
    <property type="entry name" value="Transcription_activator_Rgg_C"/>
</dbReference>
<dbReference type="HOGENOM" id="CLU_072045_1_4_9"/>
<dbReference type="SUPFAM" id="SSF47413">
    <property type="entry name" value="lambda repressor-like DNA-binding domains"/>
    <property type="match status" value="1"/>
</dbReference>
<gene>
    <name evidence="2" type="primary">rggD</name>
    <name evidence="2" type="ORF">HMPREF9388_1215</name>
</gene>
<comment type="caution">
    <text evidence="2">The sequence shown here is derived from an EMBL/GenBank/DDBJ whole genome shotgun (WGS) entry which is preliminary data.</text>
</comment>
<dbReference type="PANTHER" id="PTHR37038">
    <property type="entry name" value="TRANSCRIPTIONAL REGULATOR-RELATED"/>
    <property type="match status" value="1"/>
</dbReference>
<dbReference type="SMART" id="SM00530">
    <property type="entry name" value="HTH_XRE"/>
    <property type="match status" value="1"/>
</dbReference>
<feature type="domain" description="HTH cro/C1-type" evidence="1">
    <location>
        <begin position="14"/>
        <end position="67"/>
    </location>
</feature>
<dbReference type="EMBL" id="AEWY01000005">
    <property type="protein sequence ID" value="EGC22642.1"/>
    <property type="molecule type" value="Genomic_DNA"/>
</dbReference>
<dbReference type="Pfam" id="PF21259">
    <property type="entry name" value="Rgg_C"/>
    <property type="match status" value="1"/>
</dbReference>
<dbReference type="Gene3D" id="1.25.40.10">
    <property type="entry name" value="Tetratricopeptide repeat domain"/>
    <property type="match status" value="1"/>
</dbReference>
<organism evidence="2 3">
    <name type="scientific">Streptococcus sanguinis SK353</name>
    <dbReference type="NCBI Taxonomy" id="888815"/>
    <lineage>
        <taxon>Bacteria</taxon>
        <taxon>Bacillati</taxon>
        <taxon>Bacillota</taxon>
        <taxon>Bacilli</taxon>
        <taxon>Lactobacillales</taxon>
        <taxon>Streptococcaceae</taxon>
        <taxon>Streptococcus</taxon>
    </lineage>
</organism>
<proteinExistence type="predicted"/>
<dbReference type="AlphaFoldDB" id="F0FE97"/>
<name>F0FE97_STRSA</name>
<dbReference type="InterPro" id="IPR011990">
    <property type="entry name" value="TPR-like_helical_dom_sf"/>
</dbReference>
<keyword evidence="2" id="KW-0238">DNA-binding</keyword>
<evidence type="ECO:0000313" key="2">
    <source>
        <dbReference type="EMBL" id="EGC22642.1"/>
    </source>
</evidence>
<protein>
    <submittedName>
        <fullName evidence="2">DNA-binding helix-turn-helix protein</fullName>
    </submittedName>
</protein>
<dbReference type="Proteomes" id="UP000004185">
    <property type="component" value="Unassembled WGS sequence"/>
</dbReference>
<dbReference type="PROSITE" id="PS50943">
    <property type="entry name" value="HTH_CROC1"/>
    <property type="match status" value="1"/>
</dbReference>
<dbReference type="GO" id="GO:0003677">
    <property type="term" value="F:DNA binding"/>
    <property type="evidence" value="ECO:0007669"/>
    <property type="project" value="UniProtKB-KW"/>
</dbReference>
<reference evidence="2 3" key="1">
    <citation type="submission" date="2011-01" db="EMBL/GenBank/DDBJ databases">
        <authorList>
            <person name="Muzny D."/>
            <person name="Qin X."/>
            <person name="Deng J."/>
            <person name="Jiang H."/>
            <person name="Liu Y."/>
            <person name="Qu J."/>
            <person name="Song X.-Z."/>
            <person name="Zhang L."/>
            <person name="Thornton R."/>
            <person name="Coyle M."/>
            <person name="Francisco L."/>
            <person name="Jackson L."/>
            <person name="Javaid M."/>
            <person name="Korchina V."/>
            <person name="Kovar C."/>
            <person name="Mata R."/>
            <person name="Mathew T."/>
            <person name="Ngo R."/>
            <person name="Nguyen L."/>
            <person name="Nguyen N."/>
            <person name="Okwuonu G."/>
            <person name="Ongeri F."/>
            <person name="Pham C."/>
            <person name="Simmons D."/>
            <person name="Wilczek-Boney K."/>
            <person name="Hale W."/>
            <person name="Jakkamsetti A."/>
            <person name="Pham P."/>
            <person name="Ruth R."/>
            <person name="San Lucas F."/>
            <person name="Warren J."/>
            <person name="Zhang J."/>
            <person name="Zhao Z."/>
            <person name="Zhou C."/>
            <person name="Zhu D."/>
            <person name="Lee S."/>
            <person name="Bess C."/>
            <person name="Blankenburg K."/>
            <person name="Forbes L."/>
            <person name="Fu Q."/>
            <person name="Gubbala S."/>
            <person name="Hirani K."/>
            <person name="Jayaseelan J.C."/>
            <person name="Lara F."/>
            <person name="Munidasa M."/>
            <person name="Palculict T."/>
            <person name="Patil S."/>
            <person name="Pu L.-L."/>
            <person name="Saada N."/>
            <person name="Tang L."/>
            <person name="Weissenberger G."/>
            <person name="Zhu Y."/>
            <person name="Hemphill L."/>
            <person name="Shang Y."/>
            <person name="Youmans B."/>
            <person name="Ayvaz T."/>
            <person name="Ross M."/>
            <person name="Santibanez J."/>
            <person name="Aqrawi P."/>
            <person name="Gross S."/>
            <person name="Joshi V."/>
            <person name="Fowler G."/>
            <person name="Nazareth L."/>
            <person name="Reid J."/>
            <person name="Worley K."/>
            <person name="Petrosino J."/>
            <person name="Highlander S."/>
            <person name="Gibbs R."/>
        </authorList>
    </citation>
    <scope>NUCLEOTIDE SEQUENCE [LARGE SCALE GENOMIC DNA]</scope>
    <source>
        <strain evidence="2 3">SK353</strain>
    </source>
</reference>
<dbReference type="InterPro" id="IPR001387">
    <property type="entry name" value="Cro/C1-type_HTH"/>
</dbReference>
<dbReference type="CDD" id="cd00093">
    <property type="entry name" value="HTH_XRE"/>
    <property type="match status" value="1"/>
</dbReference>
<dbReference type="NCBIfam" id="TIGR01716">
    <property type="entry name" value="RGG_Cterm"/>
    <property type="match status" value="1"/>
</dbReference>
<evidence type="ECO:0000313" key="3">
    <source>
        <dbReference type="Proteomes" id="UP000004185"/>
    </source>
</evidence>
<dbReference type="PANTHER" id="PTHR37038:SF12">
    <property type="entry name" value="TRANSCRIPTIONAL REGULATOR"/>
    <property type="match status" value="1"/>
</dbReference>
<dbReference type="InterPro" id="IPR053163">
    <property type="entry name" value="HTH-type_regulator_Rgg"/>
</dbReference>
<sequence length="295" mass="34041">MQGGKTMEHLGQVFRFFREARHISLSEAAGGEFSKSMLSRFENGQSELSAQKLFSALSAIRTETEEFTVAAGIQNHHSHKELLSQIQDLLQANQLDLLEELYLEKEKITQKSKKASDWVERLIVKAYLCALKESEKASPGELDFLHDYLFSVDIWGRYELNLFSVCTPVLSLDLFSQYTKEILSRKDFAALFANNRNTLHTTFLNGYLLAISQENITQADYFQQVIERHFYEENETCFRIVYLFAQGELICLKGKTEEGLTQMKQAIDIFRILNCQHSADYYQEALDTAFQKYSK</sequence>
<dbReference type="PATRIC" id="fig|888815.3.peg.1193"/>
<accession>F0FE97</accession>
<dbReference type="InterPro" id="IPR010982">
    <property type="entry name" value="Lambda_DNA-bd_dom_sf"/>
</dbReference>
<evidence type="ECO:0000259" key="1">
    <source>
        <dbReference type="PROSITE" id="PS50943"/>
    </source>
</evidence>